<gene>
    <name evidence="2" type="ORF">LZ012_18665</name>
</gene>
<reference evidence="2" key="1">
    <citation type="submission" date="2022-01" db="EMBL/GenBank/DDBJ databases">
        <authorList>
            <person name="Jo J.-H."/>
            <person name="Im W.-T."/>
        </authorList>
    </citation>
    <scope>NUCLEOTIDE SEQUENCE</scope>
    <source>
        <strain evidence="2">XY25</strain>
    </source>
</reference>
<dbReference type="EMBL" id="JAKLTN010000007">
    <property type="protein sequence ID" value="MCG2579019.1"/>
    <property type="molecule type" value="Genomic_DNA"/>
</dbReference>
<protein>
    <submittedName>
        <fullName evidence="2">DUF3943 domain-containing protein</fullName>
    </submittedName>
</protein>
<dbReference type="Proteomes" id="UP001165384">
    <property type="component" value="Unassembled WGS sequence"/>
</dbReference>
<comment type="caution">
    <text evidence="2">The sequence shown here is derived from an EMBL/GenBank/DDBJ whole genome shotgun (WGS) entry which is preliminary data.</text>
</comment>
<accession>A0ABS9K775</accession>
<name>A0ABS9K775_9RHOO</name>
<dbReference type="Pfam" id="PF13084">
    <property type="entry name" value="DUF3943"/>
    <property type="match status" value="1"/>
</dbReference>
<dbReference type="InterPro" id="IPR025079">
    <property type="entry name" value="DUF3943"/>
</dbReference>
<organism evidence="2 3">
    <name type="scientific">Dechloromonas hankyongensis</name>
    <dbReference type="NCBI Taxonomy" id="2908002"/>
    <lineage>
        <taxon>Bacteria</taxon>
        <taxon>Pseudomonadati</taxon>
        <taxon>Pseudomonadota</taxon>
        <taxon>Betaproteobacteria</taxon>
        <taxon>Rhodocyclales</taxon>
        <taxon>Azonexaceae</taxon>
        <taxon>Dechloromonas</taxon>
    </lineage>
</organism>
<evidence type="ECO:0000313" key="2">
    <source>
        <dbReference type="EMBL" id="MCG2579019.1"/>
    </source>
</evidence>
<proteinExistence type="predicted"/>
<sequence>MRTLGCDVRSFTASACRLAIGGRPARLAAVFALGMASGAAAWGETGLVIPAPAWAVAIDDAARPASDEFDLSVKSGNPQVRKNFYLPAAEIIGFEALLNLANRRDSSGDYKSNLSSIRRNLGSSWNVDHDPFRTNQLGHPYAGSMYHTFARSLGHDYWESLAYTFAGSALWEIAGERTRPSRNDQINTGIGGTFLGEALFRLSNLMLEPGGDNPPWLRELGAALISPATGFNRLVFRERMDAIFASRNPAYYGRLQLGFSQTTHDHQVASASQFPRNEAVADFSIDYGLPGKPGYAYTRPFDYFNLQATVSSANGFESLMTRGLLLGTDYEAGANYRGIFGLYGSYDYLAPQIYRVSSTALSVGTTAEFRLSESIALQGTGLLGVGYAAVGSTRPNASDLEYHYGLAPQALIALRAIFGNKTSLDLTAREYFVSRIAADSGGGRDNIIRVDATVTMRLNRRHAISVKYLGNRRDASFAGGDLTQTRATVGIFYTYLGQDGFGKVDWH</sequence>
<keyword evidence="3" id="KW-1185">Reference proteome</keyword>
<evidence type="ECO:0000259" key="1">
    <source>
        <dbReference type="Pfam" id="PF13084"/>
    </source>
</evidence>
<evidence type="ECO:0000313" key="3">
    <source>
        <dbReference type="Proteomes" id="UP001165384"/>
    </source>
</evidence>
<feature type="domain" description="DUF3943" evidence="1">
    <location>
        <begin position="124"/>
        <end position="227"/>
    </location>
</feature>
<dbReference type="RefSeq" id="WP_275712448.1">
    <property type="nucleotide sequence ID" value="NZ_JAKLTN010000007.1"/>
</dbReference>